<evidence type="ECO:0000313" key="2">
    <source>
        <dbReference type="Proteomes" id="UP000250140"/>
    </source>
</evidence>
<reference evidence="1 2" key="1">
    <citation type="journal article" date="2016" name="Nat. Commun.">
        <title>Ectomycorrhizal ecology is imprinted in the genome of the dominant symbiotic fungus Cenococcum geophilum.</title>
        <authorList>
            <consortium name="DOE Joint Genome Institute"/>
            <person name="Peter M."/>
            <person name="Kohler A."/>
            <person name="Ohm R.A."/>
            <person name="Kuo A."/>
            <person name="Krutzmann J."/>
            <person name="Morin E."/>
            <person name="Arend M."/>
            <person name="Barry K.W."/>
            <person name="Binder M."/>
            <person name="Choi C."/>
            <person name="Clum A."/>
            <person name="Copeland A."/>
            <person name="Grisel N."/>
            <person name="Haridas S."/>
            <person name="Kipfer T."/>
            <person name="LaButti K."/>
            <person name="Lindquist E."/>
            <person name="Lipzen A."/>
            <person name="Maire R."/>
            <person name="Meier B."/>
            <person name="Mihaltcheva S."/>
            <person name="Molinier V."/>
            <person name="Murat C."/>
            <person name="Poggeler S."/>
            <person name="Quandt C.A."/>
            <person name="Sperisen C."/>
            <person name="Tritt A."/>
            <person name="Tisserant E."/>
            <person name="Crous P.W."/>
            <person name="Henrissat B."/>
            <person name="Nehls U."/>
            <person name="Egli S."/>
            <person name="Spatafora J.W."/>
            <person name="Grigoriev I.V."/>
            <person name="Martin F.M."/>
        </authorList>
    </citation>
    <scope>NUCLEOTIDE SEQUENCE [LARGE SCALE GENOMIC DNA]</scope>
    <source>
        <strain evidence="1 2">CBS 207.34</strain>
    </source>
</reference>
<keyword evidence="2" id="KW-1185">Reference proteome</keyword>
<protein>
    <submittedName>
        <fullName evidence="1">Uncharacterized protein</fullName>
    </submittedName>
</protein>
<gene>
    <name evidence="1" type="ORF">AOQ84DRAFT_442936</name>
</gene>
<dbReference type="Proteomes" id="UP000250140">
    <property type="component" value="Unassembled WGS sequence"/>
</dbReference>
<dbReference type="AlphaFoldDB" id="A0A8E2EQQ8"/>
<proteinExistence type="predicted"/>
<dbReference type="OrthoDB" id="3943306at2759"/>
<evidence type="ECO:0000313" key="1">
    <source>
        <dbReference type="EMBL" id="OCL03136.1"/>
    </source>
</evidence>
<sequence>MESSNPTSLLSLVYASPQLGRLCATYAEQILQKSTALMGHQIQNLMLTTLLIHWGGPRNVDGSEEFFKSNLDTEEKRRIVVGRVDFLHILKLLGGLDNDVEELVQIYATNAFTKASQIDNPGVIVEKVILSPTEHHRIARTLWYLKLYNAVFHIRTEEIGGLQHVRSRLISRNFFDRLCPWEVDEMLGIYRYMDGTSFNPFECAWCDSKFLGFHKYNFQREVSPYFSYGSWASETKCAQNPPKTWSDLPASNLPSIGWALLRGAQRQDGFFLSTYNYMVRDLGLIFWDEKRLATWDLLDFPSWMFMKRQLTRRSCLISEAKRFKQAEAPLRGKEQNLIRWTRQSVPCIYEDWLHYERCSIIYELQSGYEQDWLTS</sequence>
<organism evidence="1 2">
    <name type="scientific">Glonium stellatum</name>
    <dbReference type="NCBI Taxonomy" id="574774"/>
    <lineage>
        <taxon>Eukaryota</taxon>
        <taxon>Fungi</taxon>
        <taxon>Dikarya</taxon>
        <taxon>Ascomycota</taxon>
        <taxon>Pezizomycotina</taxon>
        <taxon>Dothideomycetes</taxon>
        <taxon>Pleosporomycetidae</taxon>
        <taxon>Gloniales</taxon>
        <taxon>Gloniaceae</taxon>
        <taxon>Glonium</taxon>
    </lineage>
</organism>
<dbReference type="EMBL" id="KV750801">
    <property type="protein sequence ID" value="OCL03136.1"/>
    <property type="molecule type" value="Genomic_DNA"/>
</dbReference>
<accession>A0A8E2EQQ8</accession>
<name>A0A8E2EQQ8_9PEZI</name>